<dbReference type="PANTHER" id="PTHR22916">
    <property type="entry name" value="GLYCOSYLTRANSFERASE"/>
    <property type="match status" value="1"/>
</dbReference>
<keyword evidence="1" id="KW-0328">Glycosyltransferase</keyword>
<protein>
    <submittedName>
        <fullName evidence="4">Glycosyltransferase WchA</fullName>
    </submittedName>
</protein>
<dbReference type="SUPFAM" id="SSF53448">
    <property type="entry name" value="Nucleotide-diphospho-sugar transferases"/>
    <property type="match status" value="1"/>
</dbReference>
<evidence type="ECO:0000313" key="5">
    <source>
        <dbReference type="Proteomes" id="UP000051739"/>
    </source>
</evidence>
<dbReference type="GO" id="GO:0016757">
    <property type="term" value="F:glycosyltransferase activity"/>
    <property type="evidence" value="ECO:0007669"/>
    <property type="project" value="UniProtKB-KW"/>
</dbReference>
<dbReference type="InterPro" id="IPR029044">
    <property type="entry name" value="Nucleotide-diphossugar_trans"/>
</dbReference>
<proteinExistence type="predicted"/>
<organism evidence="4 5">
    <name type="scientific">Limosilactobacillus gastricus DSM 16045</name>
    <dbReference type="NCBI Taxonomy" id="1423749"/>
    <lineage>
        <taxon>Bacteria</taxon>
        <taxon>Bacillati</taxon>
        <taxon>Bacillota</taxon>
        <taxon>Bacilli</taxon>
        <taxon>Lactobacillales</taxon>
        <taxon>Lactobacillaceae</taxon>
        <taxon>Limosilactobacillus</taxon>
    </lineage>
</organism>
<keyword evidence="2 4" id="KW-0808">Transferase</keyword>
<dbReference type="EMBL" id="AZFN01000034">
    <property type="protein sequence ID" value="KRM00444.1"/>
    <property type="molecule type" value="Genomic_DNA"/>
</dbReference>
<keyword evidence="5" id="KW-1185">Reference proteome</keyword>
<gene>
    <name evidence="4" type="ORF">FC60_GL001225</name>
</gene>
<dbReference type="PATRIC" id="fig|1423749.3.peg.1254"/>
<dbReference type="Proteomes" id="UP000051739">
    <property type="component" value="Unassembled WGS sequence"/>
</dbReference>
<evidence type="ECO:0000256" key="1">
    <source>
        <dbReference type="ARBA" id="ARBA00022676"/>
    </source>
</evidence>
<evidence type="ECO:0000259" key="3">
    <source>
        <dbReference type="Pfam" id="PF00535"/>
    </source>
</evidence>
<evidence type="ECO:0000313" key="4">
    <source>
        <dbReference type="EMBL" id="KRM00444.1"/>
    </source>
</evidence>
<dbReference type="CDD" id="cd00761">
    <property type="entry name" value="Glyco_tranf_GTA_type"/>
    <property type="match status" value="1"/>
</dbReference>
<dbReference type="Pfam" id="PF00535">
    <property type="entry name" value="Glycos_transf_2"/>
    <property type="match status" value="1"/>
</dbReference>
<dbReference type="PANTHER" id="PTHR22916:SF51">
    <property type="entry name" value="GLYCOSYLTRANSFERASE EPSH-RELATED"/>
    <property type="match status" value="1"/>
</dbReference>
<accession>A0A0R1VF08</accession>
<reference evidence="4 5" key="1">
    <citation type="journal article" date="2015" name="Genome Announc.">
        <title>Expanding the biotechnology potential of lactobacilli through comparative genomics of 213 strains and associated genera.</title>
        <authorList>
            <person name="Sun Z."/>
            <person name="Harris H.M."/>
            <person name="McCann A."/>
            <person name="Guo C."/>
            <person name="Argimon S."/>
            <person name="Zhang W."/>
            <person name="Yang X."/>
            <person name="Jeffery I.B."/>
            <person name="Cooney J.C."/>
            <person name="Kagawa T.F."/>
            <person name="Liu W."/>
            <person name="Song Y."/>
            <person name="Salvetti E."/>
            <person name="Wrobel A."/>
            <person name="Rasinkangas P."/>
            <person name="Parkhill J."/>
            <person name="Rea M.C."/>
            <person name="O'Sullivan O."/>
            <person name="Ritari J."/>
            <person name="Douillard F.P."/>
            <person name="Paul Ross R."/>
            <person name="Yang R."/>
            <person name="Briner A.E."/>
            <person name="Felis G.E."/>
            <person name="de Vos W.M."/>
            <person name="Barrangou R."/>
            <person name="Klaenhammer T.R."/>
            <person name="Caufield P.W."/>
            <person name="Cui Y."/>
            <person name="Zhang H."/>
            <person name="O'Toole P.W."/>
        </authorList>
    </citation>
    <scope>NUCLEOTIDE SEQUENCE [LARGE SCALE GENOMIC DNA]</scope>
    <source>
        <strain evidence="4 5">DSM 16045</strain>
    </source>
</reference>
<comment type="caution">
    <text evidence="4">The sequence shown here is derived from an EMBL/GenBank/DDBJ whole genome shotgun (WGS) entry which is preliminary data.</text>
</comment>
<dbReference type="RefSeq" id="WP_056937999.1">
    <property type="nucleotide sequence ID" value="NZ_AZFN01000034.1"/>
</dbReference>
<dbReference type="InterPro" id="IPR001173">
    <property type="entry name" value="Glyco_trans_2-like"/>
</dbReference>
<evidence type="ECO:0000256" key="2">
    <source>
        <dbReference type="ARBA" id="ARBA00022679"/>
    </source>
</evidence>
<sequence>MDNKLLSIVVPVYNVFGYIAQCIDSILASANNNQLDQIEILLIDDGSTDGSSSICDLYSKKYKFIRTYHIKNGGLSNARNYGISKSMGEWIVLVDSDDLVPSNYLKRILGLIYSYGYLDIIIFSYQTFINRVPEINNEENEIKEISRNQAFGSLFKEEFLSFAWNKLYKRELFTDIQYPNGRLYEDLATTYRIYDKANKIGMISDVLYFYRTREQSIVHNIDEKSLHDIVLSLIEMEMMVKKKYPMFVDRIHNDILNRAIWYVHYIDNHHMIKDEFYVQMGNIITQSSPFDYRIKTRIEIFAYKYIRPLFKLIGKQYKSLR</sequence>
<dbReference type="Gene3D" id="3.90.550.10">
    <property type="entry name" value="Spore Coat Polysaccharide Biosynthesis Protein SpsA, Chain A"/>
    <property type="match status" value="1"/>
</dbReference>
<feature type="domain" description="Glycosyltransferase 2-like" evidence="3">
    <location>
        <begin position="7"/>
        <end position="174"/>
    </location>
</feature>
<name>A0A0R1VF08_9LACO</name>
<dbReference type="AlphaFoldDB" id="A0A0R1VF08"/>